<evidence type="ECO:0000256" key="13">
    <source>
        <dbReference type="ARBA" id="ARBA00023288"/>
    </source>
</evidence>
<keyword evidence="8 15" id="KW-1133">Transmembrane helix</keyword>
<dbReference type="GO" id="GO:0005178">
    <property type="term" value="F:integrin binding"/>
    <property type="evidence" value="ECO:0007669"/>
    <property type="project" value="UniProtKB-ARBA"/>
</dbReference>
<dbReference type="PIRSF" id="PIRSF002419">
    <property type="entry name" value="Tetraspanin"/>
    <property type="match status" value="1"/>
</dbReference>
<dbReference type="GO" id="GO:0070062">
    <property type="term" value="C:extracellular exosome"/>
    <property type="evidence" value="ECO:0007669"/>
    <property type="project" value="UniProtKB-ARBA"/>
</dbReference>
<keyword evidence="17" id="KW-1185">Reference proteome</keyword>
<name>A0A226MGY0_CALSU</name>
<protein>
    <recommendedName>
        <fullName evidence="15">Tetraspanin</fullName>
    </recommendedName>
</protein>
<dbReference type="GO" id="GO:0005886">
    <property type="term" value="C:plasma membrane"/>
    <property type="evidence" value="ECO:0007669"/>
    <property type="project" value="UniProtKB-SubCell"/>
</dbReference>
<dbReference type="InterPro" id="IPR042055">
    <property type="entry name" value="CD9_LEL"/>
</dbReference>
<keyword evidence="5" id="KW-0964">Secreted</keyword>
<dbReference type="SUPFAM" id="SSF48652">
    <property type="entry name" value="Tetraspanin"/>
    <property type="match status" value="1"/>
</dbReference>
<dbReference type="InterPro" id="IPR000301">
    <property type="entry name" value="Tetraspanin_animals"/>
</dbReference>
<dbReference type="PROSITE" id="PS00421">
    <property type="entry name" value="TM4_1"/>
    <property type="match status" value="1"/>
</dbReference>
<comment type="similarity">
    <text evidence="3 15">Belongs to the tetraspanin (TM4SF) family.</text>
</comment>
<evidence type="ECO:0000256" key="6">
    <source>
        <dbReference type="ARBA" id="ARBA00022692"/>
    </source>
</evidence>
<dbReference type="OrthoDB" id="5870230at2759"/>
<keyword evidence="13" id="KW-0449">Lipoprotein</keyword>
<evidence type="ECO:0000256" key="10">
    <source>
        <dbReference type="ARBA" id="ARBA00023139"/>
    </source>
</evidence>
<keyword evidence="12" id="KW-0278">Fertilization</keyword>
<keyword evidence="11 14" id="KW-1015">Disulfide bond</keyword>
<organism evidence="16 17">
    <name type="scientific">Callipepla squamata</name>
    <name type="common">Scaled quail</name>
    <dbReference type="NCBI Taxonomy" id="9009"/>
    <lineage>
        <taxon>Eukaryota</taxon>
        <taxon>Metazoa</taxon>
        <taxon>Chordata</taxon>
        <taxon>Craniata</taxon>
        <taxon>Vertebrata</taxon>
        <taxon>Euteleostomi</taxon>
        <taxon>Archelosauria</taxon>
        <taxon>Archosauria</taxon>
        <taxon>Dinosauria</taxon>
        <taxon>Saurischia</taxon>
        <taxon>Theropoda</taxon>
        <taxon>Coelurosauria</taxon>
        <taxon>Aves</taxon>
        <taxon>Neognathae</taxon>
        <taxon>Galloanserae</taxon>
        <taxon>Galliformes</taxon>
        <taxon>Odontophoridae</taxon>
        <taxon>Callipepla</taxon>
    </lineage>
</organism>
<evidence type="ECO:0000256" key="12">
    <source>
        <dbReference type="ARBA" id="ARBA00023279"/>
    </source>
</evidence>
<accession>A0A226MGY0</accession>
<evidence type="ECO:0000313" key="16">
    <source>
        <dbReference type="EMBL" id="OXB54544.1"/>
    </source>
</evidence>
<keyword evidence="10" id="KW-0564">Palmitate</keyword>
<dbReference type="FunFam" id="1.10.1450.10:FF:000016">
    <property type="entry name" value="Tetraspanin"/>
    <property type="match status" value="1"/>
</dbReference>
<evidence type="ECO:0000256" key="8">
    <source>
        <dbReference type="ARBA" id="ARBA00022989"/>
    </source>
</evidence>
<evidence type="ECO:0000256" key="1">
    <source>
        <dbReference type="ARBA" id="ARBA00004550"/>
    </source>
</evidence>
<evidence type="ECO:0000256" key="11">
    <source>
        <dbReference type="ARBA" id="ARBA00023157"/>
    </source>
</evidence>
<evidence type="ECO:0000313" key="17">
    <source>
        <dbReference type="Proteomes" id="UP000198323"/>
    </source>
</evidence>
<dbReference type="Pfam" id="PF00335">
    <property type="entry name" value="Tetraspanin"/>
    <property type="match status" value="1"/>
</dbReference>
<evidence type="ECO:0000256" key="2">
    <source>
        <dbReference type="ARBA" id="ARBA00004651"/>
    </source>
</evidence>
<dbReference type="GO" id="GO:0007155">
    <property type="term" value="P:cell adhesion"/>
    <property type="evidence" value="ECO:0007669"/>
    <property type="project" value="UniProtKB-KW"/>
</dbReference>
<dbReference type="GO" id="GO:0007399">
    <property type="term" value="P:nervous system development"/>
    <property type="evidence" value="ECO:0007669"/>
    <property type="project" value="UniProtKB-ARBA"/>
</dbReference>
<feature type="transmembrane region" description="Helical" evidence="15">
    <location>
        <begin position="66"/>
        <end position="89"/>
    </location>
</feature>
<feature type="transmembrane region" description="Helical" evidence="15">
    <location>
        <begin position="20"/>
        <end position="46"/>
    </location>
</feature>
<dbReference type="PANTHER" id="PTHR19282">
    <property type="entry name" value="TETRASPANIN"/>
    <property type="match status" value="1"/>
</dbReference>
<evidence type="ECO:0000256" key="15">
    <source>
        <dbReference type="RuleBase" id="RU361218"/>
    </source>
</evidence>
<keyword evidence="6 15" id="KW-0812">Transmembrane</keyword>
<evidence type="ECO:0000256" key="9">
    <source>
        <dbReference type="ARBA" id="ARBA00023136"/>
    </source>
</evidence>
<dbReference type="Gene3D" id="1.10.1450.10">
    <property type="entry name" value="Tetraspanin"/>
    <property type="match status" value="1"/>
</dbReference>
<dbReference type="InterPro" id="IPR008952">
    <property type="entry name" value="Tetraspanin_EC2_sf"/>
</dbReference>
<sequence length="235" mass="26295">MRKGTWRHIGKKGRVNVLILFVFFLIYSFLQLAGTAVLAIGLWLRFDVQTKSIFELESNNMTFYTGVYILIGAGALMMLVGFLGCCGALQESQCMLGLVSFFVFLFVIFALEVATAIWGFSHKEKVVEELQDFYRETYEKRSQPAARETLKAFHFALNCCGITGGLEQQLMDTCPKKTLLESFTALPCPEAIDDVFNSKLNVIGAVGLGIAVIMIFGMIFSMVLCCAIRRNREMV</sequence>
<dbReference type="InterPro" id="IPR018503">
    <property type="entry name" value="Tetraspanin_CS"/>
</dbReference>
<dbReference type="Proteomes" id="UP000198323">
    <property type="component" value="Unassembled WGS sequence"/>
</dbReference>
<comment type="subcellular location">
    <subcellularLocation>
        <location evidence="2">Cell membrane</location>
        <topology evidence="2">Multi-pass membrane protein</topology>
    </subcellularLocation>
    <subcellularLocation>
        <location evidence="15">Membrane</location>
        <topology evidence="15">Multi-pass membrane protein</topology>
    </subcellularLocation>
    <subcellularLocation>
        <location evidence="1">Secreted</location>
        <location evidence="1">Extracellular exosome</location>
    </subcellularLocation>
</comment>
<feature type="transmembrane region" description="Helical" evidence="15">
    <location>
        <begin position="96"/>
        <end position="120"/>
    </location>
</feature>
<evidence type="ECO:0000256" key="14">
    <source>
        <dbReference type="PIRSR" id="PIRSR002419-1"/>
    </source>
</evidence>
<dbReference type="PRINTS" id="PR00259">
    <property type="entry name" value="TMFOUR"/>
</dbReference>
<dbReference type="GO" id="GO:0007338">
    <property type="term" value="P:single fertilization"/>
    <property type="evidence" value="ECO:0007669"/>
    <property type="project" value="UniProtKB-KW"/>
</dbReference>
<evidence type="ECO:0000256" key="4">
    <source>
        <dbReference type="ARBA" id="ARBA00022475"/>
    </source>
</evidence>
<keyword evidence="7" id="KW-0130">Cell adhesion</keyword>
<evidence type="ECO:0000256" key="5">
    <source>
        <dbReference type="ARBA" id="ARBA00022525"/>
    </source>
</evidence>
<comment type="caution">
    <text evidence="16">The sequence shown here is derived from an EMBL/GenBank/DDBJ whole genome shotgun (WGS) entry which is preliminary data.</text>
</comment>
<dbReference type="AlphaFoldDB" id="A0A226MGY0"/>
<dbReference type="EMBL" id="MCFN01000894">
    <property type="protein sequence ID" value="OXB54544.1"/>
    <property type="molecule type" value="Genomic_DNA"/>
</dbReference>
<evidence type="ECO:0000256" key="3">
    <source>
        <dbReference type="ARBA" id="ARBA00006840"/>
    </source>
</evidence>
<keyword evidence="9 15" id="KW-0472">Membrane</keyword>
<dbReference type="GO" id="GO:0030154">
    <property type="term" value="P:cell differentiation"/>
    <property type="evidence" value="ECO:0007669"/>
    <property type="project" value="UniProtKB-ARBA"/>
</dbReference>
<gene>
    <name evidence="16" type="ORF">ASZ78_009891</name>
</gene>
<keyword evidence="4" id="KW-1003">Cell membrane</keyword>
<dbReference type="InterPro" id="IPR018499">
    <property type="entry name" value="Tetraspanin/Peripherin"/>
</dbReference>
<reference evidence="16 17" key="1">
    <citation type="submission" date="2016-07" db="EMBL/GenBank/DDBJ databases">
        <title>Disparate Historic Effective Population Sizes Predicted by Modern Levels of Genome Diversity for the Scaled Quail (Callipepla squamata) and the Northern Bobwhite (Colinus virginianus): Inferences from First and Second Generation Draft Genome Assemblies for Sympatric New World Quail.</title>
        <authorList>
            <person name="Oldeschulte D.L."/>
            <person name="Halley Y.A."/>
            <person name="Bhattarai E.K."/>
            <person name="Brashear W.A."/>
            <person name="Hill J."/>
            <person name="Metz R.P."/>
            <person name="Johnson C.D."/>
            <person name="Rollins D."/>
            <person name="Peterson M.J."/>
            <person name="Bickhart D.M."/>
            <person name="Decker J.E."/>
            <person name="Seabury C.M."/>
        </authorList>
    </citation>
    <scope>NUCLEOTIDE SEQUENCE [LARGE SCALE GENOMIC DNA]</scope>
    <source>
        <strain evidence="16 17">Texas</strain>
        <tissue evidence="16">Leg muscle</tissue>
    </source>
</reference>
<feature type="disulfide bond" evidence="14">
    <location>
        <begin position="160"/>
        <end position="174"/>
    </location>
</feature>
<dbReference type="STRING" id="9009.A0A226MGY0"/>
<dbReference type="PANTHER" id="PTHR19282:SF163">
    <property type="entry name" value="CD9 ANTIGEN"/>
    <property type="match status" value="1"/>
</dbReference>
<dbReference type="CDD" id="cd03152">
    <property type="entry name" value="CD9_LEL"/>
    <property type="match status" value="1"/>
</dbReference>
<evidence type="ECO:0000256" key="7">
    <source>
        <dbReference type="ARBA" id="ARBA00022889"/>
    </source>
</evidence>
<feature type="transmembrane region" description="Helical" evidence="15">
    <location>
        <begin position="202"/>
        <end position="228"/>
    </location>
</feature>
<proteinExistence type="inferred from homology"/>